<keyword evidence="4" id="KW-1185">Reference proteome</keyword>
<dbReference type="Proteomes" id="UP000467840">
    <property type="component" value="Chromosome 16"/>
</dbReference>
<name>A0A6A6LVD1_HEVBR</name>
<dbReference type="AlphaFoldDB" id="A0A6A6LVD1"/>
<feature type="compositionally biased region" description="Low complexity" evidence="1">
    <location>
        <begin position="22"/>
        <end position="32"/>
    </location>
</feature>
<reference evidence="3 4" key="1">
    <citation type="journal article" date="2020" name="Mol. Plant">
        <title>The Chromosome-Based Rubber Tree Genome Provides New Insights into Spurge Genome Evolution and Rubber Biosynthesis.</title>
        <authorList>
            <person name="Liu J."/>
            <person name="Shi C."/>
            <person name="Shi C.C."/>
            <person name="Li W."/>
            <person name="Zhang Q.J."/>
            <person name="Zhang Y."/>
            <person name="Li K."/>
            <person name="Lu H.F."/>
            <person name="Shi C."/>
            <person name="Zhu S.T."/>
            <person name="Xiao Z.Y."/>
            <person name="Nan H."/>
            <person name="Yue Y."/>
            <person name="Zhu X.G."/>
            <person name="Wu Y."/>
            <person name="Hong X.N."/>
            <person name="Fan G.Y."/>
            <person name="Tong Y."/>
            <person name="Zhang D."/>
            <person name="Mao C.L."/>
            <person name="Liu Y.L."/>
            <person name="Hao S.J."/>
            <person name="Liu W.Q."/>
            <person name="Lv M.Q."/>
            <person name="Zhang H.B."/>
            <person name="Liu Y."/>
            <person name="Hu-Tang G.R."/>
            <person name="Wang J.P."/>
            <person name="Wang J.H."/>
            <person name="Sun Y.H."/>
            <person name="Ni S.B."/>
            <person name="Chen W.B."/>
            <person name="Zhang X.C."/>
            <person name="Jiao Y.N."/>
            <person name="Eichler E.E."/>
            <person name="Li G.H."/>
            <person name="Liu X."/>
            <person name="Gao L.Z."/>
        </authorList>
    </citation>
    <scope>NUCLEOTIDE SEQUENCE [LARGE SCALE GENOMIC DNA]</scope>
    <source>
        <strain evidence="4">cv. GT1</strain>
        <tissue evidence="3">Leaf</tissue>
    </source>
</reference>
<gene>
    <name evidence="3" type="ORF">GH714_025958</name>
</gene>
<dbReference type="InterPro" id="IPR015655">
    <property type="entry name" value="PP2C"/>
</dbReference>
<dbReference type="PANTHER" id="PTHR47992">
    <property type="entry name" value="PROTEIN PHOSPHATASE"/>
    <property type="match status" value="1"/>
</dbReference>
<dbReference type="EMBL" id="JAAGAX010000009">
    <property type="protein sequence ID" value="KAF2303986.1"/>
    <property type="molecule type" value="Genomic_DNA"/>
</dbReference>
<feature type="region of interest" description="Disordered" evidence="1">
    <location>
        <begin position="1"/>
        <end position="52"/>
    </location>
</feature>
<sequence>MEHSEEEQLQRVDSLPDAELASTSSGFSSILSTEDTQSATSPGDISTISGSSGEIPAAVVADAVVPRYMEPAREGELTAGTPDRQDELMRIEGVGGKVISWNGARVFGVLAMSRAIGDRYLRPSIIPVPEITFMTRTDEDECLILASDGLWDVMQMKR</sequence>
<dbReference type="GO" id="GO:0004722">
    <property type="term" value="F:protein serine/threonine phosphatase activity"/>
    <property type="evidence" value="ECO:0007669"/>
    <property type="project" value="InterPro"/>
</dbReference>
<evidence type="ECO:0000313" key="3">
    <source>
        <dbReference type="EMBL" id="KAF2303986.1"/>
    </source>
</evidence>
<protein>
    <recommendedName>
        <fullName evidence="2">PPM-type phosphatase domain-containing protein</fullName>
    </recommendedName>
</protein>
<evidence type="ECO:0000313" key="4">
    <source>
        <dbReference type="Proteomes" id="UP000467840"/>
    </source>
</evidence>
<evidence type="ECO:0000256" key="1">
    <source>
        <dbReference type="SAM" id="MobiDB-lite"/>
    </source>
</evidence>
<dbReference type="InterPro" id="IPR036457">
    <property type="entry name" value="PPM-type-like_dom_sf"/>
</dbReference>
<dbReference type="InterPro" id="IPR001932">
    <property type="entry name" value="PPM-type_phosphatase-like_dom"/>
</dbReference>
<accession>A0A6A6LVD1</accession>
<dbReference type="PROSITE" id="PS51746">
    <property type="entry name" value="PPM_2"/>
    <property type="match status" value="1"/>
</dbReference>
<dbReference type="Gene3D" id="3.60.40.10">
    <property type="entry name" value="PPM-type phosphatase domain"/>
    <property type="match status" value="1"/>
</dbReference>
<dbReference type="CDD" id="cd00143">
    <property type="entry name" value="PP2Cc"/>
    <property type="match status" value="1"/>
</dbReference>
<dbReference type="SUPFAM" id="SSF81606">
    <property type="entry name" value="PP2C-like"/>
    <property type="match status" value="1"/>
</dbReference>
<evidence type="ECO:0000259" key="2">
    <source>
        <dbReference type="PROSITE" id="PS51746"/>
    </source>
</evidence>
<dbReference type="Pfam" id="PF00481">
    <property type="entry name" value="PP2C"/>
    <property type="match status" value="1"/>
</dbReference>
<organism evidence="3 4">
    <name type="scientific">Hevea brasiliensis</name>
    <name type="common">Para rubber tree</name>
    <name type="synonym">Siphonia brasiliensis</name>
    <dbReference type="NCBI Taxonomy" id="3981"/>
    <lineage>
        <taxon>Eukaryota</taxon>
        <taxon>Viridiplantae</taxon>
        <taxon>Streptophyta</taxon>
        <taxon>Embryophyta</taxon>
        <taxon>Tracheophyta</taxon>
        <taxon>Spermatophyta</taxon>
        <taxon>Magnoliopsida</taxon>
        <taxon>eudicotyledons</taxon>
        <taxon>Gunneridae</taxon>
        <taxon>Pentapetalae</taxon>
        <taxon>rosids</taxon>
        <taxon>fabids</taxon>
        <taxon>Malpighiales</taxon>
        <taxon>Euphorbiaceae</taxon>
        <taxon>Crotonoideae</taxon>
        <taxon>Micrandreae</taxon>
        <taxon>Hevea</taxon>
    </lineage>
</organism>
<feature type="domain" description="PPM-type phosphatase" evidence="2">
    <location>
        <begin position="1"/>
        <end position="158"/>
    </location>
</feature>
<feature type="compositionally biased region" description="Polar residues" evidence="1">
    <location>
        <begin position="33"/>
        <end position="52"/>
    </location>
</feature>
<feature type="compositionally biased region" description="Basic and acidic residues" evidence="1">
    <location>
        <begin position="1"/>
        <end position="10"/>
    </location>
</feature>
<comment type="caution">
    <text evidence="3">The sequence shown here is derived from an EMBL/GenBank/DDBJ whole genome shotgun (WGS) entry which is preliminary data.</text>
</comment>
<proteinExistence type="predicted"/>